<dbReference type="AlphaFoldDB" id="A0A286F8C4"/>
<dbReference type="SUPFAM" id="SSF52833">
    <property type="entry name" value="Thioredoxin-like"/>
    <property type="match status" value="1"/>
</dbReference>
<keyword evidence="3" id="KW-1185">Reference proteome</keyword>
<name>A0A286F8C4_9BACT</name>
<dbReference type="Pfam" id="PF00578">
    <property type="entry name" value="AhpC-TSA"/>
    <property type="match status" value="1"/>
</dbReference>
<reference evidence="3" key="1">
    <citation type="submission" date="2017-09" db="EMBL/GenBank/DDBJ databases">
        <authorList>
            <person name="Varghese N."/>
            <person name="Submissions S."/>
        </authorList>
    </citation>
    <scope>NUCLEOTIDE SEQUENCE [LARGE SCALE GENOMIC DNA]</scope>
    <source>
        <strain evidence="3">DSM 29961</strain>
    </source>
</reference>
<evidence type="ECO:0000259" key="1">
    <source>
        <dbReference type="PROSITE" id="PS51352"/>
    </source>
</evidence>
<dbReference type="Gene3D" id="3.40.30.10">
    <property type="entry name" value="Glutaredoxin"/>
    <property type="match status" value="1"/>
</dbReference>
<dbReference type="GO" id="GO:0016209">
    <property type="term" value="F:antioxidant activity"/>
    <property type="evidence" value="ECO:0007669"/>
    <property type="project" value="InterPro"/>
</dbReference>
<evidence type="ECO:0000313" key="3">
    <source>
        <dbReference type="Proteomes" id="UP000219452"/>
    </source>
</evidence>
<dbReference type="EMBL" id="OCNH01000001">
    <property type="protein sequence ID" value="SOD79443.1"/>
    <property type="molecule type" value="Genomic_DNA"/>
</dbReference>
<dbReference type="RefSeq" id="WP_097124629.1">
    <property type="nucleotide sequence ID" value="NZ_OCNH01000001.1"/>
</dbReference>
<dbReference type="InterPro" id="IPR000866">
    <property type="entry name" value="AhpC/TSA"/>
</dbReference>
<dbReference type="InterPro" id="IPR013766">
    <property type="entry name" value="Thioredoxin_domain"/>
</dbReference>
<dbReference type="PROSITE" id="PS51352">
    <property type="entry name" value="THIOREDOXIN_2"/>
    <property type="match status" value="1"/>
</dbReference>
<gene>
    <name evidence="2" type="ORF">SAMN06269250_0961</name>
</gene>
<dbReference type="InterPro" id="IPR036249">
    <property type="entry name" value="Thioredoxin-like_sf"/>
</dbReference>
<dbReference type="GO" id="GO:0016491">
    <property type="term" value="F:oxidoreductase activity"/>
    <property type="evidence" value="ECO:0007669"/>
    <property type="project" value="InterPro"/>
</dbReference>
<evidence type="ECO:0000313" key="2">
    <source>
        <dbReference type="EMBL" id="SOD79443.1"/>
    </source>
</evidence>
<organism evidence="2 3">
    <name type="scientific">Spirosoma fluviale</name>
    <dbReference type="NCBI Taxonomy" id="1597977"/>
    <lineage>
        <taxon>Bacteria</taxon>
        <taxon>Pseudomonadati</taxon>
        <taxon>Bacteroidota</taxon>
        <taxon>Cytophagia</taxon>
        <taxon>Cytophagales</taxon>
        <taxon>Cytophagaceae</taxon>
        <taxon>Spirosoma</taxon>
    </lineage>
</organism>
<dbReference type="Proteomes" id="UP000219452">
    <property type="component" value="Unassembled WGS sequence"/>
</dbReference>
<proteinExistence type="predicted"/>
<accession>A0A286F8C4</accession>
<feature type="domain" description="Thioredoxin" evidence="1">
    <location>
        <begin position="35"/>
        <end position="169"/>
    </location>
</feature>
<dbReference type="OrthoDB" id="662072at2"/>
<sequence length="169" mass="18901">MRTYLKWGLPILIAGLIAYLSWGFTTKLHHKQKTAERIQTLPAFTAYTLNRSIVNSATIGNRPAVIVYFDPDCDHCQREADELRQKAALLNTAQVILLSSAPLPTLTTFAKAHQLHDLLNVQVAHMDKKTAYETFGFVAVPDVLIYHADGSLSKRFRGETSVEAIARHL</sequence>
<protein>
    <submittedName>
        <fullName evidence="2">AhpC/TSA family protein</fullName>
    </submittedName>
</protein>